<dbReference type="EMBL" id="MN740327">
    <property type="protein sequence ID" value="QHU00412.1"/>
    <property type="molecule type" value="Genomic_DNA"/>
</dbReference>
<accession>A0A6C0J459</accession>
<protein>
    <submittedName>
        <fullName evidence="1">Uncharacterized protein</fullName>
    </submittedName>
</protein>
<evidence type="ECO:0000313" key="1">
    <source>
        <dbReference type="EMBL" id="QHU00412.1"/>
    </source>
</evidence>
<name>A0A6C0J459_9ZZZZ</name>
<proteinExistence type="predicted"/>
<organism evidence="1">
    <name type="scientific">viral metagenome</name>
    <dbReference type="NCBI Taxonomy" id="1070528"/>
    <lineage>
        <taxon>unclassified sequences</taxon>
        <taxon>metagenomes</taxon>
        <taxon>organismal metagenomes</taxon>
    </lineage>
</organism>
<sequence length="170" mass="20219">MDDDVLITTRQDYSPWLLKHSCCNSHNKSNRMFNDTHYIRDIKIHHGDIELYKYPMNDEPNKFMEKIIKQYKDDGCIINTSFAEVNPLNTSFRSCYTVDDNTFGCSTEYGHLKEIVYDIFGKQEFISHICIGVYPFNENQRFPFCINRNKKKCVYLAKTTDYYWVIESDI</sequence>
<reference evidence="1" key="1">
    <citation type="journal article" date="2020" name="Nature">
        <title>Giant virus diversity and host interactions through global metagenomics.</title>
        <authorList>
            <person name="Schulz F."/>
            <person name="Roux S."/>
            <person name="Paez-Espino D."/>
            <person name="Jungbluth S."/>
            <person name="Walsh D.A."/>
            <person name="Denef V.J."/>
            <person name="McMahon K.D."/>
            <person name="Konstantinidis K.T."/>
            <person name="Eloe-Fadrosh E.A."/>
            <person name="Kyrpides N.C."/>
            <person name="Woyke T."/>
        </authorList>
    </citation>
    <scope>NUCLEOTIDE SEQUENCE</scope>
    <source>
        <strain evidence="1">GVMAG-M-3300025860-20</strain>
    </source>
</reference>
<dbReference type="AlphaFoldDB" id="A0A6C0J459"/>